<dbReference type="Gene3D" id="1.20.1600.10">
    <property type="entry name" value="Outer membrane efflux proteins (OEP)"/>
    <property type="match status" value="1"/>
</dbReference>
<keyword evidence="5" id="KW-1185">Reference proteome</keyword>
<reference evidence="4 5" key="1">
    <citation type="submission" date="2016-08" db="EMBL/GenBank/DDBJ databases">
        <authorList>
            <person name="Seilhamer J.J."/>
        </authorList>
    </citation>
    <scope>NUCLEOTIDE SEQUENCE [LARGE SCALE GENOMIC DNA]</scope>
    <source>
        <strain evidence="4 5">KCTC 42603</strain>
    </source>
</reference>
<dbReference type="InterPro" id="IPR010131">
    <property type="entry name" value="MdtP/NodT-like"/>
</dbReference>
<feature type="region of interest" description="Disordered" evidence="3">
    <location>
        <begin position="93"/>
        <end position="113"/>
    </location>
</feature>
<sequence length="453" mass="49565">MNVKLSMLAIGISCLISGCASQSETHYSEQALESLYTGESWSLEQSNAKRTTSLVELMPVAQVQRLIDEALQHNPGLQQTLITLKQSRVRETSANASRLPQASTSLSGSKSENGENVYSAALNVSWELDVWNRIGNSVSAAEFTSQSNAAALQSAQATLAASVMQAYLDVITQQKVLEIERRNLATLENSESVILARYRAGLGTLSDLDTARTSSATSRANIAEYEYNLANSRRSLAVLLGRTDMSLSDISDASQFPEVILPLATMPEQDLARRPDLMAAYFQIKANESSEKVAYKQLLPSLSISGSLSDSGGSPALALFKDPVWSLLSSVTAPLFQGGELRANIKLAELDTLNSWWGYQQTLLTAVQEVQSALDLETTYQRQQQHTRQAYQNARRSLDNYTSQYRQGLSDILDYLSVTQTTYSLEAQLVQLQRNQLSNRIDLGLALGLGVSS</sequence>
<protein>
    <submittedName>
        <fullName evidence="4">RND transporter</fullName>
    </submittedName>
</protein>
<evidence type="ECO:0000256" key="1">
    <source>
        <dbReference type="ARBA" id="ARBA00007613"/>
    </source>
</evidence>
<keyword evidence="2" id="KW-1134">Transmembrane beta strand</keyword>
<evidence type="ECO:0000313" key="4">
    <source>
        <dbReference type="EMBL" id="OFC72496.1"/>
    </source>
</evidence>
<dbReference type="GO" id="GO:0009279">
    <property type="term" value="C:cell outer membrane"/>
    <property type="evidence" value="ECO:0007669"/>
    <property type="project" value="UniProtKB-SubCell"/>
</dbReference>
<dbReference type="PANTHER" id="PTHR30203">
    <property type="entry name" value="OUTER MEMBRANE CATION EFFLUX PROTEIN"/>
    <property type="match status" value="1"/>
</dbReference>
<evidence type="ECO:0000256" key="2">
    <source>
        <dbReference type="RuleBase" id="RU362097"/>
    </source>
</evidence>
<evidence type="ECO:0000313" key="5">
    <source>
        <dbReference type="Proteomes" id="UP000175691"/>
    </source>
</evidence>
<dbReference type="OrthoDB" id="9770517at2"/>
<evidence type="ECO:0000256" key="3">
    <source>
        <dbReference type="SAM" id="MobiDB-lite"/>
    </source>
</evidence>
<dbReference type="Pfam" id="PF02321">
    <property type="entry name" value="OEP"/>
    <property type="match status" value="2"/>
</dbReference>
<dbReference type="PANTHER" id="PTHR30203:SF29">
    <property type="entry name" value="PROTEIN CYAE"/>
    <property type="match status" value="1"/>
</dbReference>
<dbReference type="EMBL" id="MDHN01000004">
    <property type="protein sequence ID" value="OFC72496.1"/>
    <property type="molecule type" value="Genomic_DNA"/>
</dbReference>
<dbReference type="SUPFAM" id="SSF56954">
    <property type="entry name" value="Outer membrane efflux proteins (OEP)"/>
    <property type="match status" value="1"/>
</dbReference>
<keyword evidence="2" id="KW-0564">Palmitate</keyword>
<gene>
    <name evidence="4" type="ORF">BFC18_02765</name>
</gene>
<comment type="subcellular location">
    <subcellularLocation>
        <location evidence="2">Cell outer membrane</location>
        <topology evidence="2">Lipid-anchor</topology>
    </subcellularLocation>
</comment>
<dbReference type="InterPro" id="IPR003423">
    <property type="entry name" value="OMP_efflux"/>
</dbReference>
<name>A0A1E7ZG63_9ALTE</name>
<proteinExistence type="inferred from homology"/>
<keyword evidence="2" id="KW-0472">Membrane</keyword>
<accession>A0A1E7ZG63</accession>
<keyword evidence="2" id="KW-0449">Lipoprotein</keyword>
<dbReference type="Proteomes" id="UP000175691">
    <property type="component" value="Unassembled WGS sequence"/>
</dbReference>
<dbReference type="Gene3D" id="2.20.200.10">
    <property type="entry name" value="Outer membrane efflux proteins (OEP)"/>
    <property type="match status" value="1"/>
</dbReference>
<dbReference type="NCBIfam" id="TIGR01845">
    <property type="entry name" value="outer_NodT"/>
    <property type="match status" value="1"/>
</dbReference>
<dbReference type="GO" id="GO:0015562">
    <property type="term" value="F:efflux transmembrane transporter activity"/>
    <property type="evidence" value="ECO:0007669"/>
    <property type="project" value="InterPro"/>
</dbReference>
<dbReference type="PROSITE" id="PS51257">
    <property type="entry name" value="PROKAR_LIPOPROTEIN"/>
    <property type="match status" value="1"/>
</dbReference>
<keyword evidence="2" id="KW-0812">Transmembrane</keyword>
<comment type="similarity">
    <text evidence="1 2">Belongs to the outer membrane factor (OMF) (TC 1.B.17) family.</text>
</comment>
<dbReference type="STRING" id="1656094.BFC18_02765"/>
<dbReference type="RefSeq" id="WP_070123410.1">
    <property type="nucleotide sequence ID" value="NZ_MDHN01000004.1"/>
</dbReference>
<dbReference type="AlphaFoldDB" id="A0A1E7ZG63"/>
<comment type="caution">
    <text evidence="4">The sequence shown here is derived from an EMBL/GenBank/DDBJ whole genome shotgun (WGS) entry which is preliminary data.</text>
</comment>
<organism evidence="4 5">
    <name type="scientific">Alteromonas confluentis</name>
    <dbReference type="NCBI Taxonomy" id="1656094"/>
    <lineage>
        <taxon>Bacteria</taxon>
        <taxon>Pseudomonadati</taxon>
        <taxon>Pseudomonadota</taxon>
        <taxon>Gammaproteobacteria</taxon>
        <taxon>Alteromonadales</taxon>
        <taxon>Alteromonadaceae</taxon>
        <taxon>Alteromonas/Salinimonas group</taxon>
        <taxon>Alteromonas</taxon>
    </lineage>
</organism>